<evidence type="ECO:0000313" key="2">
    <source>
        <dbReference type="Proteomes" id="UP000299102"/>
    </source>
</evidence>
<comment type="caution">
    <text evidence="1">The sequence shown here is derived from an EMBL/GenBank/DDBJ whole genome shotgun (WGS) entry which is preliminary data.</text>
</comment>
<reference evidence="1 2" key="1">
    <citation type="journal article" date="2019" name="Commun. Biol.">
        <title>The bagworm genome reveals a unique fibroin gene that provides high tensile strength.</title>
        <authorList>
            <person name="Kono N."/>
            <person name="Nakamura H."/>
            <person name="Ohtoshi R."/>
            <person name="Tomita M."/>
            <person name="Numata K."/>
            <person name="Arakawa K."/>
        </authorList>
    </citation>
    <scope>NUCLEOTIDE SEQUENCE [LARGE SCALE GENOMIC DNA]</scope>
</reference>
<evidence type="ECO:0000313" key="1">
    <source>
        <dbReference type="EMBL" id="GBP62850.1"/>
    </source>
</evidence>
<keyword evidence="2" id="KW-1185">Reference proteome</keyword>
<accession>A0A4C1XIC9</accession>
<gene>
    <name evidence="1" type="ORF">EVAR_44705_1</name>
</gene>
<dbReference type="EMBL" id="BGZK01000851">
    <property type="protein sequence ID" value="GBP62850.1"/>
    <property type="molecule type" value="Genomic_DNA"/>
</dbReference>
<organism evidence="1 2">
    <name type="scientific">Eumeta variegata</name>
    <name type="common">Bagworm moth</name>
    <name type="synonym">Eumeta japonica</name>
    <dbReference type="NCBI Taxonomy" id="151549"/>
    <lineage>
        <taxon>Eukaryota</taxon>
        <taxon>Metazoa</taxon>
        <taxon>Ecdysozoa</taxon>
        <taxon>Arthropoda</taxon>
        <taxon>Hexapoda</taxon>
        <taxon>Insecta</taxon>
        <taxon>Pterygota</taxon>
        <taxon>Neoptera</taxon>
        <taxon>Endopterygota</taxon>
        <taxon>Lepidoptera</taxon>
        <taxon>Glossata</taxon>
        <taxon>Ditrysia</taxon>
        <taxon>Tineoidea</taxon>
        <taxon>Psychidae</taxon>
        <taxon>Oiketicinae</taxon>
        <taxon>Eumeta</taxon>
    </lineage>
</organism>
<dbReference type="AlphaFoldDB" id="A0A4C1XIC9"/>
<name>A0A4C1XIC9_EUMVA</name>
<dbReference type="Proteomes" id="UP000299102">
    <property type="component" value="Unassembled WGS sequence"/>
</dbReference>
<protein>
    <submittedName>
        <fullName evidence="1">Uncharacterized protein</fullName>
    </submittedName>
</protein>
<proteinExistence type="predicted"/>
<sequence length="142" mass="15863">MNGGGRVQCEPARRRATTRTPVGALEELTIELHREERIRVRTQRNLNPNPFTMAHCESGSVYASRDHKVTMLGPLDAFPGPRNQRFNSTVMMKSSIDFGCGWESLMKSVTLGNVTMSHRTRESPPNALRLSMIGLPRAALEN</sequence>